<dbReference type="EMBL" id="CP017813">
    <property type="protein sequence ID" value="APJ38521.1"/>
    <property type="molecule type" value="Genomic_DNA"/>
</dbReference>
<dbReference type="PANTHER" id="PTHR11076:SF33">
    <property type="entry name" value="DNA POLYMERASE KAPPA"/>
    <property type="match status" value="1"/>
</dbReference>
<evidence type="ECO:0000259" key="2">
    <source>
        <dbReference type="PROSITE" id="PS50173"/>
    </source>
</evidence>
<dbReference type="InterPro" id="IPR024728">
    <property type="entry name" value="PolY_HhH_motif"/>
</dbReference>
<accession>A0A1L4FSC5</accession>
<dbReference type="OrthoDB" id="9808813at2"/>
<dbReference type="GO" id="GO:0042276">
    <property type="term" value="P:error-prone translesion synthesis"/>
    <property type="evidence" value="ECO:0007669"/>
    <property type="project" value="TreeGrafter"/>
</dbReference>
<sequence length="417" mass="47996">MKLNQNLSNKFIFHVDFDSYFVSVERKLNPKLKNKPVGIAANSIKGAVTSVSYELKNKGIKITDKVYHVRQIVPDVVIVEPHFKEYRNLSSQIFNFVAQNYCKKIEVASIDEFYLDVSEIVSDTQGAIQLAKKIQQHILKKFDIPCTIGISHTKFLAKMTTNCFKPFGLEYTSFDQILTKFGNLDLNKVHGIGNKTAQKLNEHGYYKYSDLYQKNISFEKINNILGAHGNKLLDDINGYGRAVVDNSLHEFKSIGHEVTMDPEFFYSWEGTTQILKDLCDKVSLRLKNRNLAGDVVVVLVRSFEKKWQIKQHKIDHFIYEANDIYKHALPILSELYFDDNFLGVGVRVTNLQNINIINKQLNLFDNFQKDRNKISDILASVAQQVGIGNVTRLSELKSKNKQKNVQNFFLEDDFFEE</sequence>
<reference evidence="4" key="1">
    <citation type="submission" date="2016-10" db="EMBL/GenBank/DDBJ databases">
        <authorList>
            <person name="Beylefeld A."/>
            <person name="Abolnik C."/>
        </authorList>
    </citation>
    <scope>NUCLEOTIDE SEQUENCE [LARGE SCALE GENOMIC DNA]</scope>
    <source>
        <strain evidence="4">B359_6</strain>
    </source>
</reference>
<dbReference type="Gene3D" id="3.40.1170.60">
    <property type="match status" value="1"/>
</dbReference>
<protein>
    <recommendedName>
        <fullName evidence="2">UmuC domain-containing protein</fullName>
    </recommendedName>
</protein>
<dbReference type="Proteomes" id="UP000184322">
    <property type="component" value="Chromosome"/>
</dbReference>
<proteinExistence type="inferred from homology"/>
<name>A0A1L4FSC5_9BACT</name>
<dbReference type="PROSITE" id="PS50173">
    <property type="entry name" value="UMUC"/>
    <property type="match status" value="1"/>
</dbReference>
<dbReference type="GO" id="GO:0005829">
    <property type="term" value="C:cytosol"/>
    <property type="evidence" value="ECO:0007669"/>
    <property type="project" value="TreeGrafter"/>
</dbReference>
<dbReference type="Gene3D" id="3.30.70.270">
    <property type="match status" value="1"/>
</dbReference>
<gene>
    <name evidence="3" type="ORF">BLA55_02525</name>
</gene>
<dbReference type="InterPro" id="IPR050116">
    <property type="entry name" value="DNA_polymerase-Y"/>
</dbReference>
<dbReference type="Gene3D" id="3.30.1490.100">
    <property type="entry name" value="DNA polymerase, Y-family, little finger domain"/>
    <property type="match status" value="1"/>
</dbReference>
<dbReference type="Pfam" id="PF11799">
    <property type="entry name" value="IMS_C"/>
    <property type="match status" value="1"/>
</dbReference>
<organism evidence="3 4">
    <name type="scientific">Mycoplasmopsis pullorum</name>
    <dbReference type="NCBI Taxonomy" id="48003"/>
    <lineage>
        <taxon>Bacteria</taxon>
        <taxon>Bacillati</taxon>
        <taxon>Mycoplasmatota</taxon>
        <taxon>Mycoplasmoidales</taxon>
        <taxon>Metamycoplasmataceae</taxon>
        <taxon>Mycoplasmopsis</taxon>
    </lineage>
</organism>
<dbReference type="GO" id="GO:0003684">
    <property type="term" value="F:damaged DNA binding"/>
    <property type="evidence" value="ECO:0007669"/>
    <property type="project" value="InterPro"/>
</dbReference>
<dbReference type="InterPro" id="IPR022880">
    <property type="entry name" value="DNApol_IV"/>
</dbReference>
<dbReference type="Pfam" id="PF00817">
    <property type="entry name" value="IMS"/>
    <property type="match status" value="1"/>
</dbReference>
<evidence type="ECO:0000313" key="4">
    <source>
        <dbReference type="Proteomes" id="UP000184322"/>
    </source>
</evidence>
<dbReference type="Gene3D" id="1.10.150.20">
    <property type="entry name" value="5' to 3' exonuclease, C-terminal subdomain"/>
    <property type="match status" value="1"/>
</dbReference>
<dbReference type="InterPro" id="IPR017961">
    <property type="entry name" value="DNA_pol_Y-fam_little_finger"/>
</dbReference>
<dbReference type="InterPro" id="IPR043128">
    <property type="entry name" value="Rev_trsase/Diguanyl_cyclase"/>
</dbReference>
<dbReference type="InterPro" id="IPR043502">
    <property type="entry name" value="DNA/RNA_pol_sf"/>
</dbReference>
<dbReference type="RefSeq" id="WP_073372524.1">
    <property type="nucleotide sequence ID" value="NZ_CP017813.1"/>
</dbReference>
<dbReference type="SUPFAM" id="SSF100879">
    <property type="entry name" value="Lesion bypass DNA polymerase (Y-family), little finger domain"/>
    <property type="match status" value="1"/>
</dbReference>
<evidence type="ECO:0000256" key="1">
    <source>
        <dbReference type="ARBA" id="ARBA00010945"/>
    </source>
</evidence>
<comment type="similarity">
    <text evidence="1">Belongs to the DNA polymerase type-Y family.</text>
</comment>
<dbReference type="AlphaFoldDB" id="A0A1L4FSC5"/>
<feature type="domain" description="UmuC" evidence="2">
    <location>
        <begin position="12"/>
        <end position="193"/>
    </location>
</feature>
<dbReference type="Pfam" id="PF11798">
    <property type="entry name" value="IMS_HHH"/>
    <property type="match status" value="1"/>
</dbReference>
<keyword evidence="4" id="KW-1185">Reference proteome</keyword>
<dbReference type="SUPFAM" id="SSF56672">
    <property type="entry name" value="DNA/RNA polymerases"/>
    <property type="match status" value="1"/>
</dbReference>
<dbReference type="GO" id="GO:0003887">
    <property type="term" value="F:DNA-directed DNA polymerase activity"/>
    <property type="evidence" value="ECO:0007669"/>
    <property type="project" value="InterPro"/>
</dbReference>
<dbReference type="InterPro" id="IPR001126">
    <property type="entry name" value="UmuC"/>
</dbReference>
<dbReference type="GO" id="GO:0006281">
    <property type="term" value="P:DNA repair"/>
    <property type="evidence" value="ECO:0007669"/>
    <property type="project" value="InterPro"/>
</dbReference>
<evidence type="ECO:0000313" key="3">
    <source>
        <dbReference type="EMBL" id="APJ38521.1"/>
    </source>
</evidence>
<dbReference type="InterPro" id="IPR036775">
    <property type="entry name" value="DNA_pol_Y-fam_lit_finger_sf"/>
</dbReference>
<dbReference type="CDD" id="cd03586">
    <property type="entry name" value="PolY_Pol_IV_kappa"/>
    <property type="match status" value="1"/>
</dbReference>
<dbReference type="PANTHER" id="PTHR11076">
    <property type="entry name" value="DNA REPAIR POLYMERASE UMUC / TRANSFERASE FAMILY MEMBER"/>
    <property type="match status" value="1"/>
</dbReference>
<dbReference type="KEGG" id="mpul:BLA55_02525"/>
<dbReference type="STRING" id="48003.BLA55_02525"/>
<dbReference type="GO" id="GO:0009432">
    <property type="term" value="P:SOS response"/>
    <property type="evidence" value="ECO:0007669"/>
    <property type="project" value="TreeGrafter"/>
</dbReference>